<evidence type="ECO:0000256" key="13">
    <source>
        <dbReference type="SAM" id="MobiDB-lite"/>
    </source>
</evidence>
<evidence type="ECO:0000259" key="14">
    <source>
        <dbReference type="PROSITE" id="PS51479"/>
    </source>
</evidence>
<dbReference type="InterPro" id="IPR038534">
    <property type="entry name" value="Rtr1/RPAP2_sf"/>
</dbReference>
<dbReference type="GO" id="GO:0005737">
    <property type="term" value="C:cytoplasm"/>
    <property type="evidence" value="ECO:0007669"/>
    <property type="project" value="TreeGrafter"/>
</dbReference>
<dbReference type="GO" id="GO:0008270">
    <property type="term" value="F:zinc ion binding"/>
    <property type="evidence" value="ECO:0007669"/>
    <property type="project" value="UniProtKB-KW"/>
</dbReference>
<dbReference type="PANTHER" id="PTHR14732:SF0">
    <property type="entry name" value="RNA POLYMERASE II SUBUNIT B1 CTD PHOSPHATASE RPAP2-RELATED"/>
    <property type="match status" value="1"/>
</dbReference>
<name>A0A061SGF4_9CHLO</name>
<organism evidence="15">
    <name type="scientific">Tetraselmis sp. GSL018</name>
    <dbReference type="NCBI Taxonomy" id="582737"/>
    <lineage>
        <taxon>Eukaryota</taxon>
        <taxon>Viridiplantae</taxon>
        <taxon>Chlorophyta</taxon>
        <taxon>core chlorophytes</taxon>
        <taxon>Chlorodendrophyceae</taxon>
        <taxon>Chlorodendrales</taxon>
        <taxon>Chlorodendraceae</taxon>
        <taxon>Tetraselmis</taxon>
    </lineage>
</organism>
<evidence type="ECO:0000256" key="8">
    <source>
        <dbReference type="ARBA" id="ARBA00023242"/>
    </source>
</evidence>
<sequence length="575" mass="60495">MSNYIPLLNYEVVDDVLSAKNSLSDEKPPGNGTGRNSFSDSSAEVSSSTHCVEPLKKDSFGSTTGAEPGQRHKGPPANKNEALPPDQKAVLEAVLLLMDGERLAEEEVRRALRILSPAEIEGLAEERALAGKCGNPNCGNRHVHVPARERQRIHLSRRVIRTEVDRASNFCSPECEVRQAALLMESFSLPQYGTEAGAAVGDNAFPGAAGKPVADNQIIAPAVVEKDPDKVAADTASGLVSCLAGEAEASAANRPCGSLPSRGSVEGFQPKSWRGPADERRSGRSRRVSFSDDSKGGPSGGETPAAGSPCGAGDRPARVPGNAVSFASCERVHKGESAGGVREGVGEGDAAQATDPTPRRRVFRPRPSPRAAAAKPPRPPARSSAGGSEAPCRKADAEPPDGAELSDGDLDFGEGWLGPVGEPPELSAFGRMHTTLFAWVTALTQRFLLGGDLPAASELPRGNAAARQSLRAQLARCVRPVLEGVGAPGVTVGAAEAEVDDIVSTLHVEGPLPSFRARDWRLLAAVMLCAASHHRLASLQRAFGGSRDGLARFARGLGWGLDEFDLLHELLYPYR</sequence>
<dbReference type="PROSITE" id="PS51479">
    <property type="entry name" value="ZF_RTR1"/>
    <property type="match status" value="1"/>
</dbReference>
<evidence type="ECO:0000256" key="5">
    <source>
        <dbReference type="ARBA" id="ARBA00022801"/>
    </source>
</evidence>
<evidence type="ECO:0000256" key="2">
    <source>
        <dbReference type="ARBA" id="ARBA00005676"/>
    </source>
</evidence>
<comment type="function">
    <text evidence="12">Putative RNA polymerase II subunit B1 C-terminal domain (CTD) phosphatase involved in RNA polymerase II transcription regulation.</text>
</comment>
<dbReference type="EC" id="3.1.3.16" evidence="12"/>
<comment type="catalytic activity">
    <reaction evidence="10 12">
        <text>O-phospho-L-threonyl-[protein] + H2O = L-threonyl-[protein] + phosphate</text>
        <dbReference type="Rhea" id="RHEA:47004"/>
        <dbReference type="Rhea" id="RHEA-COMP:11060"/>
        <dbReference type="Rhea" id="RHEA-COMP:11605"/>
        <dbReference type="ChEBI" id="CHEBI:15377"/>
        <dbReference type="ChEBI" id="CHEBI:30013"/>
        <dbReference type="ChEBI" id="CHEBI:43474"/>
        <dbReference type="ChEBI" id="CHEBI:61977"/>
        <dbReference type="EC" id="3.1.3.16"/>
    </reaction>
</comment>
<keyword evidence="6 12" id="KW-0862">Zinc</keyword>
<evidence type="ECO:0000256" key="3">
    <source>
        <dbReference type="ARBA" id="ARBA00022723"/>
    </source>
</evidence>
<dbReference type="PANTHER" id="PTHR14732">
    <property type="entry name" value="RNA POLYMERASE II SUBUNIT B1 CTD PHOSPHATASE RPAP2-RELATED"/>
    <property type="match status" value="1"/>
</dbReference>
<gene>
    <name evidence="15" type="ORF">TSPGSL018_7097</name>
</gene>
<dbReference type="GO" id="GO:0005634">
    <property type="term" value="C:nucleus"/>
    <property type="evidence" value="ECO:0007669"/>
    <property type="project" value="UniProtKB-SubCell"/>
</dbReference>
<comment type="similarity">
    <text evidence="2 11 12">Belongs to the RPAP2 family.</text>
</comment>
<dbReference type="Pfam" id="PF04181">
    <property type="entry name" value="RPAP2_Rtr1"/>
    <property type="match status" value="1"/>
</dbReference>
<comment type="catalytic activity">
    <reaction evidence="9 12">
        <text>O-phospho-L-seryl-[protein] + H2O = L-seryl-[protein] + phosphate</text>
        <dbReference type="Rhea" id="RHEA:20629"/>
        <dbReference type="Rhea" id="RHEA-COMP:9863"/>
        <dbReference type="Rhea" id="RHEA-COMP:11604"/>
        <dbReference type="ChEBI" id="CHEBI:15377"/>
        <dbReference type="ChEBI" id="CHEBI:29999"/>
        <dbReference type="ChEBI" id="CHEBI:43474"/>
        <dbReference type="ChEBI" id="CHEBI:83421"/>
        <dbReference type="EC" id="3.1.3.16"/>
    </reaction>
</comment>
<evidence type="ECO:0000256" key="6">
    <source>
        <dbReference type="ARBA" id="ARBA00022833"/>
    </source>
</evidence>
<evidence type="ECO:0000313" key="15">
    <source>
        <dbReference type="EMBL" id="JAC81811.1"/>
    </source>
</evidence>
<evidence type="ECO:0000256" key="12">
    <source>
        <dbReference type="RuleBase" id="RU367080"/>
    </source>
</evidence>
<dbReference type="GO" id="GO:0043175">
    <property type="term" value="F:RNA polymerase core enzyme binding"/>
    <property type="evidence" value="ECO:0007669"/>
    <property type="project" value="UniProtKB-UniRule"/>
</dbReference>
<feature type="compositionally biased region" description="Low complexity" evidence="13">
    <location>
        <begin position="369"/>
        <end position="385"/>
    </location>
</feature>
<dbReference type="GO" id="GO:0008420">
    <property type="term" value="F:RNA polymerase II CTD heptapeptide repeat phosphatase activity"/>
    <property type="evidence" value="ECO:0007669"/>
    <property type="project" value="UniProtKB-UniRule"/>
</dbReference>
<feature type="region of interest" description="Disordered" evidence="13">
    <location>
        <begin position="21"/>
        <end position="85"/>
    </location>
</feature>
<reference evidence="15" key="1">
    <citation type="submission" date="2014-05" db="EMBL/GenBank/DDBJ databases">
        <title>The transcriptome of the halophilic microalga Tetraselmis sp. GSL018 isolated from the Great Salt Lake, Utah.</title>
        <authorList>
            <person name="Jinkerson R.E."/>
            <person name="D'Adamo S."/>
            <person name="Posewitz M.C."/>
        </authorList>
    </citation>
    <scope>NUCLEOTIDE SEQUENCE</scope>
    <source>
        <strain evidence="15">GSL018</strain>
    </source>
</reference>
<feature type="region of interest" description="Disordered" evidence="13">
    <location>
        <begin position="336"/>
        <end position="415"/>
    </location>
</feature>
<feature type="domain" description="RTR1-type" evidence="14">
    <location>
        <begin position="110"/>
        <end position="195"/>
    </location>
</feature>
<keyword evidence="8 12" id="KW-0539">Nucleus</keyword>
<dbReference type="InterPro" id="IPR039693">
    <property type="entry name" value="Rtr1/RPAP2"/>
</dbReference>
<feature type="compositionally biased region" description="Acidic residues" evidence="13">
    <location>
        <begin position="398"/>
        <end position="412"/>
    </location>
</feature>
<accession>A0A061SGF4</accession>
<keyword evidence="3 12" id="KW-0479">Metal-binding</keyword>
<evidence type="ECO:0000256" key="10">
    <source>
        <dbReference type="ARBA" id="ARBA00048336"/>
    </source>
</evidence>
<evidence type="ECO:0000256" key="7">
    <source>
        <dbReference type="ARBA" id="ARBA00022912"/>
    </source>
</evidence>
<protein>
    <recommendedName>
        <fullName evidence="12">RNA polymerase II subunit B1 CTD phosphatase RPAP2 homolog</fullName>
        <ecNumber evidence="12">3.1.3.16</ecNumber>
    </recommendedName>
</protein>
<evidence type="ECO:0000256" key="9">
    <source>
        <dbReference type="ARBA" id="ARBA00047761"/>
    </source>
</evidence>
<evidence type="ECO:0000256" key="11">
    <source>
        <dbReference type="PROSITE-ProRule" id="PRU00812"/>
    </source>
</evidence>
<proteinExistence type="inferred from homology"/>
<evidence type="ECO:0000256" key="4">
    <source>
        <dbReference type="ARBA" id="ARBA00022771"/>
    </source>
</evidence>
<evidence type="ECO:0000256" key="1">
    <source>
        <dbReference type="ARBA" id="ARBA00004123"/>
    </source>
</evidence>
<keyword evidence="7 12" id="KW-0904">Protein phosphatase</keyword>
<dbReference type="InterPro" id="IPR007308">
    <property type="entry name" value="Rtr1/RPAP2_dom"/>
</dbReference>
<dbReference type="Gene3D" id="1.25.40.820">
    <property type="match status" value="1"/>
</dbReference>
<keyword evidence="4 12" id="KW-0863">Zinc-finger</keyword>
<dbReference type="EMBL" id="GBEZ01003318">
    <property type="protein sequence ID" value="JAC81811.1"/>
    <property type="molecule type" value="Transcribed_RNA"/>
</dbReference>
<comment type="subcellular location">
    <subcellularLocation>
        <location evidence="1 12">Nucleus</location>
    </subcellularLocation>
</comment>
<feature type="compositionally biased region" description="Low complexity" evidence="13">
    <location>
        <begin position="37"/>
        <end position="48"/>
    </location>
</feature>
<dbReference type="AlphaFoldDB" id="A0A061SGF4"/>
<feature type="region of interest" description="Disordered" evidence="13">
    <location>
        <begin position="252"/>
        <end position="319"/>
    </location>
</feature>
<keyword evidence="5 12" id="KW-0378">Hydrolase</keyword>